<evidence type="ECO:0000256" key="1">
    <source>
        <dbReference type="SAM" id="Phobius"/>
    </source>
</evidence>
<protein>
    <submittedName>
        <fullName evidence="2">Uncharacterized protein</fullName>
    </submittedName>
</protein>
<reference evidence="2 3" key="1">
    <citation type="submission" date="2015-12" db="EMBL/GenBank/DDBJ databases">
        <authorList>
            <person name="Shamseldin A."/>
            <person name="Moawad H."/>
            <person name="Abd El-Rahim W.M."/>
            <person name="Sadowsky M.J."/>
        </authorList>
    </citation>
    <scope>NUCLEOTIDE SEQUENCE [LARGE SCALE GENOMIC DNA]</scope>
    <source>
        <strain evidence="2 3">Ar51</strain>
    </source>
</reference>
<dbReference type="AlphaFoldDB" id="A0A0U3PIU8"/>
<dbReference type="STRING" id="121292.AU252_15035"/>
<name>A0A0U3PIU8_9MICC</name>
<dbReference type="RefSeq" id="WP_058931415.1">
    <property type="nucleotide sequence ID" value="NZ_CP013747.1"/>
</dbReference>
<feature type="transmembrane region" description="Helical" evidence="1">
    <location>
        <begin position="50"/>
        <end position="72"/>
    </location>
</feature>
<evidence type="ECO:0000313" key="3">
    <source>
        <dbReference type="Proteomes" id="UP000065151"/>
    </source>
</evidence>
<evidence type="ECO:0000313" key="2">
    <source>
        <dbReference type="EMBL" id="ALV42296.1"/>
    </source>
</evidence>
<dbReference type="Proteomes" id="UP000065151">
    <property type="component" value="Chromosome"/>
</dbReference>
<organism evidence="2">
    <name type="scientific">Pseudarthrobacter sulfonivorans</name>
    <dbReference type="NCBI Taxonomy" id="121292"/>
    <lineage>
        <taxon>Bacteria</taxon>
        <taxon>Bacillati</taxon>
        <taxon>Actinomycetota</taxon>
        <taxon>Actinomycetes</taxon>
        <taxon>Micrococcales</taxon>
        <taxon>Micrococcaceae</taxon>
        <taxon>Pseudarthrobacter</taxon>
    </lineage>
</organism>
<keyword evidence="1" id="KW-0812">Transmembrane</keyword>
<dbReference type="EMBL" id="CP013747">
    <property type="protein sequence ID" value="ALV42296.1"/>
    <property type="molecule type" value="Genomic_DNA"/>
</dbReference>
<dbReference type="KEGG" id="psul:AU252_15035"/>
<gene>
    <name evidence="2" type="ORF">AU252_15035</name>
</gene>
<keyword evidence="1" id="KW-1133">Transmembrane helix</keyword>
<sequence length="79" mass="8123">MKYVAAPLAVAGVVMLVAGPFWAVLASDFGTMEENFGLGDGTVDGEWLPGQIFLMVGGAVLCLAAVVAAYMARRSGADE</sequence>
<accession>A0A0U3PIU8</accession>
<keyword evidence="1" id="KW-0472">Membrane</keyword>
<proteinExistence type="predicted"/>